<dbReference type="Proteomes" id="UP000594260">
    <property type="component" value="Unplaced"/>
</dbReference>
<protein>
    <recommendedName>
        <fullName evidence="1 9">Tyrosine--tRNA ligase</fullName>
        <ecNumber evidence="1 9">6.1.1.1</ecNumber>
    </recommendedName>
    <alternativeName>
        <fullName evidence="7 9">Tyrosyl-tRNA synthetase</fullName>
    </alternativeName>
</protein>
<dbReference type="InterPro" id="IPR014729">
    <property type="entry name" value="Rossmann-like_a/b/a_fold"/>
</dbReference>
<dbReference type="GO" id="GO:0005829">
    <property type="term" value="C:cytosol"/>
    <property type="evidence" value="ECO:0007669"/>
    <property type="project" value="TreeGrafter"/>
</dbReference>
<dbReference type="GO" id="GO:0004831">
    <property type="term" value="F:tyrosine-tRNA ligase activity"/>
    <property type="evidence" value="ECO:0007669"/>
    <property type="project" value="UniProtKB-EC"/>
</dbReference>
<keyword evidence="6 9" id="KW-0030">Aminoacyl-tRNA synthetase</keyword>
<dbReference type="PANTHER" id="PTHR11766">
    <property type="entry name" value="TYROSYL-TRNA SYNTHETASE"/>
    <property type="match status" value="1"/>
</dbReference>
<dbReference type="SUPFAM" id="SSF52374">
    <property type="entry name" value="Nucleotidylyl transferase"/>
    <property type="match status" value="1"/>
</dbReference>
<dbReference type="GO" id="GO:0006437">
    <property type="term" value="P:tyrosyl-tRNA aminoacylation"/>
    <property type="evidence" value="ECO:0007669"/>
    <property type="project" value="InterPro"/>
</dbReference>
<dbReference type="GO" id="GO:0005739">
    <property type="term" value="C:mitochondrion"/>
    <property type="evidence" value="ECO:0007669"/>
    <property type="project" value="TreeGrafter"/>
</dbReference>
<dbReference type="GeneID" id="111250470"/>
<dbReference type="InterPro" id="IPR002307">
    <property type="entry name" value="Tyr-tRNA-ligase"/>
</dbReference>
<dbReference type="GO" id="GO:0005524">
    <property type="term" value="F:ATP binding"/>
    <property type="evidence" value="ECO:0007669"/>
    <property type="project" value="UniProtKB-KW"/>
</dbReference>
<keyword evidence="5 9" id="KW-0648">Protein biosynthesis</keyword>
<dbReference type="InterPro" id="IPR036986">
    <property type="entry name" value="S4_RNA-bd_sf"/>
</dbReference>
<evidence type="ECO:0000256" key="4">
    <source>
        <dbReference type="ARBA" id="ARBA00022840"/>
    </source>
</evidence>
<dbReference type="InterPro" id="IPR024088">
    <property type="entry name" value="Tyr-tRNA-ligase_bac-type"/>
</dbReference>
<keyword evidence="3 9" id="KW-0547">Nucleotide-binding</keyword>
<dbReference type="OrthoDB" id="337870at2759"/>
<dbReference type="InterPro" id="IPR002305">
    <property type="entry name" value="aa-tRNA-synth_Ic"/>
</dbReference>
<dbReference type="FunCoup" id="A0A7M7MAB4">
    <property type="interactions" value="1629"/>
</dbReference>
<comment type="similarity">
    <text evidence="9">Belongs to the class-I aminoacyl-tRNA synthetase family.</text>
</comment>
<evidence type="ECO:0000313" key="10">
    <source>
        <dbReference type="EnsemblMetazoa" id="XP_022661523"/>
    </source>
</evidence>
<dbReference type="Gene3D" id="3.10.290.10">
    <property type="entry name" value="RNA-binding S4 domain"/>
    <property type="match status" value="1"/>
</dbReference>
<dbReference type="GO" id="GO:0003723">
    <property type="term" value="F:RNA binding"/>
    <property type="evidence" value="ECO:0007669"/>
    <property type="project" value="InterPro"/>
</dbReference>
<dbReference type="RefSeq" id="XP_022661523.1">
    <property type="nucleotide sequence ID" value="XM_022805788.1"/>
</dbReference>
<dbReference type="SUPFAM" id="SSF55174">
    <property type="entry name" value="Alpha-L RNA-binding motif"/>
    <property type="match status" value="1"/>
</dbReference>
<dbReference type="NCBIfam" id="TIGR00234">
    <property type="entry name" value="tyrS"/>
    <property type="match status" value="1"/>
</dbReference>
<dbReference type="InParanoid" id="A0A7M7MAB4"/>
<dbReference type="Gene3D" id="3.40.50.620">
    <property type="entry name" value="HUPs"/>
    <property type="match status" value="1"/>
</dbReference>
<proteinExistence type="inferred from homology"/>
<dbReference type="KEGG" id="vde:111250470"/>
<evidence type="ECO:0000256" key="3">
    <source>
        <dbReference type="ARBA" id="ARBA00022741"/>
    </source>
</evidence>
<evidence type="ECO:0000256" key="8">
    <source>
        <dbReference type="ARBA" id="ARBA00048248"/>
    </source>
</evidence>
<dbReference type="Pfam" id="PF00579">
    <property type="entry name" value="tRNA-synt_1b"/>
    <property type="match status" value="1"/>
</dbReference>
<evidence type="ECO:0000256" key="5">
    <source>
        <dbReference type="ARBA" id="ARBA00022917"/>
    </source>
</evidence>
<dbReference type="InterPro" id="IPR001412">
    <property type="entry name" value="aa-tRNA-synth_I_CS"/>
</dbReference>
<dbReference type="PROSITE" id="PS00178">
    <property type="entry name" value="AA_TRNA_LIGASE_I"/>
    <property type="match status" value="1"/>
</dbReference>
<evidence type="ECO:0000256" key="9">
    <source>
        <dbReference type="RuleBase" id="RU361234"/>
    </source>
</evidence>
<dbReference type="EnsemblMetazoa" id="XM_022805788">
    <property type="protein sequence ID" value="XP_022661523"/>
    <property type="gene ID" value="LOC111250470"/>
</dbReference>
<name>A0A7M7MAB4_VARDE</name>
<keyword evidence="11" id="KW-1185">Reference proteome</keyword>
<evidence type="ECO:0000256" key="2">
    <source>
        <dbReference type="ARBA" id="ARBA00022598"/>
    </source>
</evidence>
<dbReference type="Gene3D" id="1.10.240.10">
    <property type="entry name" value="Tyrosyl-Transfer RNA Synthetase"/>
    <property type="match status" value="1"/>
</dbReference>
<dbReference type="OMA" id="YMMAKDS"/>
<evidence type="ECO:0000313" key="11">
    <source>
        <dbReference type="Proteomes" id="UP000594260"/>
    </source>
</evidence>
<keyword evidence="2 9" id="KW-0436">Ligase</keyword>
<evidence type="ECO:0000256" key="1">
    <source>
        <dbReference type="ARBA" id="ARBA00013160"/>
    </source>
</evidence>
<reference evidence="10" key="1">
    <citation type="submission" date="2021-01" db="UniProtKB">
        <authorList>
            <consortium name="EnsemblMetazoa"/>
        </authorList>
    </citation>
    <scope>IDENTIFICATION</scope>
</reference>
<keyword evidence="4 9" id="KW-0067">ATP-binding</keyword>
<organism evidence="10 11">
    <name type="scientific">Varroa destructor</name>
    <name type="common">Honeybee mite</name>
    <dbReference type="NCBI Taxonomy" id="109461"/>
    <lineage>
        <taxon>Eukaryota</taxon>
        <taxon>Metazoa</taxon>
        <taxon>Ecdysozoa</taxon>
        <taxon>Arthropoda</taxon>
        <taxon>Chelicerata</taxon>
        <taxon>Arachnida</taxon>
        <taxon>Acari</taxon>
        <taxon>Parasitiformes</taxon>
        <taxon>Mesostigmata</taxon>
        <taxon>Gamasina</taxon>
        <taxon>Dermanyssoidea</taxon>
        <taxon>Varroidae</taxon>
        <taxon>Varroa</taxon>
    </lineage>
</organism>
<evidence type="ECO:0000256" key="6">
    <source>
        <dbReference type="ARBA" id="ARBA00023146"/>
    </source>
</evidence>
<dbReference type="PRINTS" id="PR01040">
    <property type="entry name" value="TRNASYNTHTYR"/>
</dbReference>
<sequence>MFLRRYHQYSFHFLRPVEWKQRLTSALIYCNQKSLHSLKERGIIKQVLSSVNESELLRFLHRSNAAYCGFDPTTDSLHVGHLLPIILLLHIQKQGIKPIVVLGDVTAKIGDPSCRVTARDPILEATIRHNCTKIEKNILRIFNNYQTYFQCDSPLPKLQVLRNSSWYRHVNVVHFLATIGRHFRLEKMLERASVQERLANSDGMNVAEFKYQMFQAYDWSELFEQYGCRVQIGGQDQLDNIKGGRNLIKQLYGDEETIGLTTPLISAESGDKYGKTGCSPIWLSSEKNSAYDLYQFFLRMEDIEAERFARMFVFAGNEELQEIVRAHHNYPEKRLCQKKLATDITILVHGQEGLNLAVKATELLFGNKLDLLHQLTTEEFEQIFTKAAYVEIPRCIRDESKIDLVSLSVLAKLFLTEKDAKRIINNGGLYLNMKRVSAIPPDVELPTGITLARVGKKNYTLIKWI</sequence>
<comment type="catalytic activity">
    <reaction evidence="8 9">
        <text>tRNA(Tyr) + L-tyrosine + ATP = L-tyrosyl-tRNA(Tyr) + AMP + diphosphate + H(+)</text>
        <dbReference type="Rhea" id="RHEA:10220"/>
        <dbReference type="Rhea" id="RHEA-COMP:9706"/>
        <dbReference type="Rhea" id="RHEA-COMP:9707"/>
        <dbReference type="ChEBI" id="CHEBI:15378"/>
        <dbReference type="ChEBI" id="CHEBI:30616"/>
        <dbReference type="ChEBI" id="CHEBI:33019"/>
        <dbReference type="ChEBI" id="CHEBI:58315"/>
        <dbReference type="ChEBI" id="CHEBI:78442"/>
        <dbReference type="ChEBI" id="CHEBI:78536"/>
        <dbReference type="ChEBI" id="CHEBI:456215"/>
        <dbReference type="EC" id="6.1.1.1"/>
    </reaction>
</comment>
<dbReference type="EC" id="6.1.1.1" evidence="1 9"/>
<dbReference type="AlphaFoldDB" id="A0A7M7MAB4"/>
<dbReference type="PANTHER" id="PTHR11766:SF0">
    <property type="entry name" value="TYROSINE--TRNA LIGASE, MITOCHONDRIAL"/>
    <property type="match status" value="1"/>
</dbReference>
<accession>A0A7M7MAB4</accession>
<evidence type="ECO:0000256" key="7">
    <source>
        <dbReference type="ARBA" id="ARBA00033323"/>
    </source>
</evidence>